<gene>
    <name evidence="2" type="ORF">QOZ88_00955</name>
</gene>
<reference evidence="3" key="1">
    <citation type="submission" date="2023-05" db="EMBL/GenBank/DDBJ databases">
        <title>Draft genome of Pseudofrankia sp. BMG5.37.</title>
        <authorList>
            <person name="Gtari M."/>
            <person name="Ghodhbane F."/>
            <person name="Sbissi I."/>
        </authorList>
    </citation>
    <scope>NUCLEOTIDE SEQUENCE [LARGE SCALE GENOMIC DNA]</scope>
    <source>
        <strain evidence="3">BMG 814</strain>
    </source>
</reference>
<accession>A0ABT9I7G0</accession>
<name>A0ABT9I7G0_9ACTN</name>
<dbReference type="Proteomes" id="UP001233673">
    <property type="component" value="Unassembled WGS sequence"/>
</dbReference>
<proteinExistence type="predicted"/>
<dbReference type="RefSeq" id="WP_305997965.1">
    <property type="nucleotide sequence ID" value="NZ_JASNFN010000001.1"/>
</dbReference>
<feature type="region of interest" description="Disordered" evidence="1">
    <location>
        <begin position="1"/>
        <end position="44"/>
    </location>
</feature>
<feature type="compositionally biased region" description="Basic and acidic residues" evidence="1">
    <location>
        <begin position="1"/>
        <end position="19"/>
    </location>
</feature>
<protein>
    <submittedName>
        <fullName evidence="2">Uncharacterized protein</fullName>
    </submittedName>
</protein>
<sequence length="44" mass="4865">MEDNLDHTRTTHESTDGARADSSAETASRAVARLLANPRRTRRA</sequence>
<evidence type="ECO:0000313" key="2">
    <source>
        <dbReference type="EMBL" id="MDP5181197.1"/>
    </source>
</evidence>
<comment type="caution">
    <text evidence="2">The sequence shown here is derived from an EMBL/GenBank/DDBJ whole genome shotgun (WGS) entry which is preliminary data.</text>
</comment>
<evidence type="ECO:0000256" key="1">
    <source>
        <dbReference type="SAM" id="MobiDB-lite"/>
    </source>
</evidence>
<evidence type="ECO:0000313" key="3">
    <source>
        <dbReference type="Proteomes" id="UP001233673"/>
    </source>
</evidence>
<keyword evidence="3" id="KW-1185">Reference proteome</keyword>
<dbReference type="EMBL" id="JASNFN010000001">
    <property type="protein sequence ID" value="MDP5181197.1"/>
    <property type="molecule type" value="Genomic_DNA"/>
</dbReference>
<organism evidence="2 3">
    <name type="scientific">Blastococcus carthaginiensis</name>
    <dbReference type="NCBI Taxonomy" id="3050034"/>
    <lineage>
        <taxon>Bacteria</taxon>
        <taxon>Bacillati</taxon>
        <taxon>Actinomycetota</taxon>
        <taxon>Actinomycetes</taxon>
        <taxon>Geodermatophilales</taxon>
        <taxon>Geodermatophilaceae</taxon>
        <taxon>Blastococcus</taxon>
    </lineage>
</organism>